<dbReference type="Gene3D" id="3.30.420.10">
    <property type="entry name" value="Ribonuclease H-like superfamily/Ribonuclease H"/>
    <property type="match status" value="1"/>
</dbReference>
<dbReference type="OrthoDB" id="6568830at2759"/>
<proteinExistence type="predicted"/>
<dbReference type="PANTHER" id="PTHR46060:SF3">
    <property type="entry name" value="PROTEIN GVQW3"/>
    <property type="match status" value="1"/>
</dbReference>
<sequence>MVGAEGWFVEDDQCSCFLSDFTTTAKSPILTSGVDLILDNARPQSAGVTQKLLEQFNWDVSDHLTNSPDLATSDFHLFPELKNWLEGQSYQKSMEIQSNVKVHLTSLEAALFEDRKIESNRSLSKI</sequence>
<name>A0A4Y2H7P2_ARAVE</name>
<organism evidence="1 2">
    <name type="scientific">Araneus ventricosus</name>
    <name type="common">Orbweaver spider</name>
    <name type="synonym">Epeira ventricosa</name>
    <dbReference type="NCBI Taxonomy" id="182803"/>
    <lineage>
        <taxon>Eukaryota</taxon>
        <taxon>Metazoa</taxon>
        <taxon>Ecdysozoa</taxon>
        <taxon>Arthropoda</taxon>
        <taxon>Chelicerata</taxon>
        <taxon>Arachnida</taxon>
        <taxon>Araneae</taxon>
        <taxon>Araneomorphae</taxon>
        <taxon>Entelegynae</taxon>
        <taxon>Araneoidea</taxon>
        <taxon>Araneidae</taxon>
        <taxon>Araneus</taxon>
    </lineage>
</organism>
<dbReference type="Proteomes" id="UP000499080">
    <property type="component" value="Unassembled WGS sequence"/>
</dbReference>
<dbReference type="EMBL" id="BGPR01102005">
    <property type="protein sequence ID" value="GBM61663.1"/>
    <property type="molecule type" value="Genomic_DNA"/>
</dbReference>
<accession>A0A4Y2H7P2</accession>
<gene>
    <name evidence="1" type="ORF">AVEN_161283_1</name>
</gene>
<dbReference type="AlphaFoldDB" id="A0A4Y2H7P2"/>
<evidence type="ECO:0000313" key="2">
    <source>
        <dbReference type="Proteomes" id="UP000499080"/>
    </source>
</evidence>
<protein>
    <submittedName>
        <fullName evidence="1">Uncharacterized protein</fullName>
    </submittedName>
</protein>
<comment type="caution">
    <text evidence="1">The sequence shown here is derived from an EMBL/GenBank/DDBJ whole genome shotgun (WGS) entry which is preliminary data.</text>
</comment>
<evidence type="ECO:0000313" key="1">
    <source>
        <dbReference type="EMBL" id="GBM61663.1"/>
    </source>
</evidence>
<dbReference type="GO" id="GO:0003676">
    <property type="term" value="F:nucleic acid binding"/>
    <property type="evidence" value="ECO:0007669"/>
    <property type="project" value="InterPro"/>
</dbReference>
<dbReference type="InterPro" id="IPR036397">
    <property type="entry name" value="RNaseH_sf"/>
</dbReference>
<dbReference type="InterPro" id="IPR052709">
    <property type="entry name" value="Transposase-MT_Hybrid"/>
</dbReference>
<reference evidence="1 2" key="1">
    <citation type="journal article" date="2019" name="Sci. Rep.">
        <title>Orb-weaving spider Araneus ventricosus genome elucidates the spidroin gene catalogue.</title>
        <authorList>
            <person name="Kono N."/>
            <person name="Nakamura H."/>
            <person name="Ohtoshi R."/>
            <person name="Moran D.A.P."/>
            <person name="Shinohara A."/>
            <person name="Yoshida Y."/>
            <person name="Fujiwara M."/>
            <person name="Mori M."/>
            <person name="Tomita M."/>
            <person name="Arakawa K."/>
        </authorList>
    </citation>
    <scope>NUCLEOTIDE SEQUENCE [LARGE SCALE GENOMIC DNA]</scope>
</reference>
<keyword evidence="2" id="KW-1185">Reference proteome</keyword>
<dbReference type="PANTHER" id="PTHR46060">
    <property type="entry name" value="MARINER MOS1 TRANSPOSASE-LIKE PROTEIN"/>
    <property type="match status" value="1"/>
</dbReference>